<name>A0A1G6M1F2_9GAMM</name>
<evidence type="ECO:0000259" key="1">
    <source>
        <dbReference type="Pfam" id="PF13439"/>
    </source>
</evidence>
<keyword evidence="2" id="KW-0808">Transferase</keyword>
<dbReference type="Proteomes" id="UP000243468">
    <property type="component" value="Unassembled WGS sequence"/>
</dbReference>
<sequence>MNQPKPVMVHVITNFAGVGGAEMMLARLIQQTRDQYAHVIIALMKTSKVYAETLVQCQSYYALGWNGLNTLGTIAKLRHLLKSIAPKTVQCWMYHANVLTSLSCIGLSPKPEIFWGIHHSLASPKEESLSTKVALVMSKVLAAQPQGVIYCAHSSLQQHQRFGLKNSNAQVIANGVFLDKFQPNPELHQPISIGFAGRYHTAKGYPYLFTTLAKLKDQPIIFKIAGSGASLENPEVKALFEQFGLDKNKVHLLDQVSDMPAFYQSVDAFLMTSITEGFPNVLVEAMASGLPCISTDVGDAKYIVDELGAIVPPRDPEALANAILDYVHSSQAEKLQLKQASRARVEQHFSIESVSQQYLDMWRQGA</sequence>
<organism evidence="2 3">
    <name type="scientific">Acinetobacter kookii</name>
    <dbReference type="NCBI Taxonomy" id="1226327"/>
    <lineage>
        <taxon>Bacteria</taxon>
        <taxon>Pseudomonadati</taxon>
        <taxon>Pseudomonadota</taxon>
        <taxon>Gammaproteobacteria</taxon>
        <taxon>Moraxellales</taxon>
        <taxon>Moraxellaceae</taxon>
        <taxon>Acinetobacter</taxon>
    </lineage>
</organism>
<reference evidence="3" key="1">
    <citation type="submission" date="2016-09" db="EMBL/GenBank/DDBJ databases">
        <authorList>
            <person name="Varghese N."/>
            <person name="Submissions S."/>
        </authorList>
    </citation>
    <scope>NUCLEOTIDE SEQUENCE [LARGE SCALE GENOMIC DNA]</scope>
    <source>
        <strain evidence="3">ANC 4667</strain>
    </source>
</reference>
<protein>
    <submittedName>
        <fullName evidence="2">Glycosyltransferase involved in cell wall bisynthesis</fullName>
    </submittedName>
</protein>
<keyword evidence="3" id="KW-1185">Reference proteome</keyword>
<dbReference type="STRING" id="1226327.SAMN05421732_107104"/>
<dbReference type="InterPro" id="IPR028098">
    <property type="entry name" value="Glyco_trans_4-like_N"/>
</dbReference>
<feature type="domain" description="Glycosyltransferase subfamily 4-like N-terminal" evidence="1">
    <location>
        <begin position="18"/>
        <end position="179"/>
    </location>
</feature>
<evidence type="ECO:0000313" key="2">
    <source>
        <dbReference type="EMBL" id="SDC49300.1"/>
    </source>
</evidence>
<dbReference type="EMBL" id="FMYO01000007">
    <property type="protein sequence ID" value="SDC49300.1"/>
    <property type="molecule type" value="Genomic_DNA"/>
</dbReference>
<evidence type="ECO:0000313" key="3">
    <source>
        <dbReference type="Proteomes" id="UP000243468"/>
    </source>
</evidence>
<dbReference type="PANTHER" id="PTHR12526">
    <property type="entry name" value="GLYCOSYLTRANSFERASE"/>
    <property type="match status" value="1"/>
</dbReference>
<dbReference type="OrthoDB" id="9777346at2"/>
<dbReference type="Pfam" id="PF13692">
    <property type="entry name" value="Glyco_trans_1_4"/>
    <property type="match status" value="1"/>
</dbReference>
<dbReference type="AlphaFoldDB" id="A0A1G6M1F2"/>
<proteinExistence type="predicted"/>
<dbReference type="SUPFAM" id="SSF53756">
    <property type="entry name" value="UDP-Glycosyltransferase/glycogen phosphorylase"/>
    <property type="match status" value="1"/>
</dbReference>
<dbReference type="RefSeq" id="WP_092820090.1">
    <property type="nucleotide sequence ID" value="NZ_BAABKJ010000009.1"/>
</dbReference>
<dbReference type="Gene3D" id="3.40.50.2000">
    <property type="entry name" value="Glycogen Phosphorylase B"/>
    <property type="match status" value="2"/>
</dbReference>
<dbReference type="GO" id="GO:0016757">
    <property type="term" value="F:glycosyltransferase activity"/>
    <property type="evidence" value="ECO:0007669"/>
    <property type="project" value="UniProtKB-ARBA"/>
</dbReference>
<accession>A0A1G6M1F2</accession>
<dbReference type="Pfam" id="PF13439">
    <property type="entry name" value="Glyco_transf_4"/>
    <property type="match status" value="1"/>
</dbReference>
<gene>
    <name evidence="2" type="ORF">SAMN05421732_107104</name>
</gene>